<reference evidence="2" key="1">
    <citation type="submission" date="2020-03" db="EMBL/GenBank/DDBJ databases">
        <title>A transcriptome and proteome of the tick Rhipicephalus microplus shaped by the genetic composition of its hosts and developmental stage.</title>
        <authorList>
            <person name="Garcia G.R."/>
            <person name="Ribeiro J.M.C."/>
            <person name="Maruyama S.R."/>
            <person name="Gardinasse L.G."/>
            <person name="Nelson K."/>
            <person name="Ferreira B.R."/>
            <person name="Andrade T.G."/>
            <person name="Santos I.K.F.M."/>
        </authorList>
    </citation>
    <scope>NUCLEOTIDE SEQUENCE</scope>
    <source>
        <strain evidence="2">NSGR</strain>
        <tissue evidence="2">Salivary glands</tissue>
    </source>
</reference>
<keyword evidence="1" id="KW-0732">Signal</keyword>
<dbReference type="VEuPathDB" id="VectorBase:LOC119167334"/>
<evidence type="ECO:0000256" key="1">
    <source>
        <dbReference type="SAM" id="SignalP"/>
    </source>
</evidence>
<proteinExistence type="predicted"/>
<sequence>MLRSLLAAIALAVSQSAGEVAFRRTKVTGSVTIQEYYDTNETSWTYNTTKRTIHLCVGDTTYNITDKNVTYIRHSKQGHSEVNATLTGKFLHKSKHQNKHRSHTGDLYNAMDVYEDGEYWWTETLEYMSSDGKCGVFTVMVPLGKNRTRKSYDIRLKNSAVESDPDEPCRNKFDSLRRGSKVTTLYSPNCKKIVREAAK</sequence>
<evidence type="ECO:0000313" key="2">
    <source>
        <dbReference type="EMBL" id="NIE45933.1"/>
    </source>
</evidence>
<dbReference type="AlphaFoldDB" id="A0A6G5A6R9"/>
<dbReference type="EMBL" id="GIKN01003660">
    <property type="protein sequence ID" value="NIE45933.1"/>
    <property type="molecule type" value="Transcribed_RNA"/>
</dbReference>
<dbReference type="Gene3D" id="2.40.128.20">
    <property type="match status" value="1"/>
</dbReference>
<protein>
    <submittedName>
        <fullName evidence="2">Putative lipocalin</fullName>
    </submittedName>
</protein>
<organism evidence="2">
    <name type="scientific">Rhipicephalus microplus</name>
    <name type="common">Cattle tick</name>
    <name type="synonym">Boophilus microplus</name>
    <dbReference type="NCBI Taxonomy" id="6941"/>
    <lineage>
        <taxon>Eukaryota</taxon>
        <taxon>Metazoa</taxon>
        <taxon>Ecdysozoa</taxon>
        <taxon>Arthropoda</taxon>
        <taxon>Chelicerata</taxon>
        <taxon>Arachnida</taxon>
        <taxon>Acari</taxon>
        <taxon>Parasitiformes</taxon>
        <taxon>Ixodida</taxon>
        <taxon>Ixodoidea</taxon>
        <taxon>Ixodidae</taxon>
        <taxon>Rhipicephalinae</taxon>
        <taxon>Rhipicephalus</taxon>
        <taxon>Boophilus</taxon>
    </lineage>
</organism>
<name>A0A6G5A6R9_RHIMP</name>
<feature type="chain" id="PRO_5026207380" evidence="1">
    <location>
        <begin position="19"/>
        <end position="199"/>
    </location>
</feature>
<feature type="signal peptide" evidence="1">
    <location>
        <begin position="1"/>
        <end position="18"/>
    </location>
</feature>
<dbReference type="InterPro" id="IPR012674">
    <property type="entry name" value="Calycin"/>
</dbReference>
<dbReference type="OrthoDB" id="6488694at2759"/>
<accession>A0A6G5A6R9</accession>